<protein>
    <recommendedName>
        <fullName evidence="4">Xyloside xylosyltransferase 1</fullName>
    </recommendedName>
</protein>
<keyword evidence="1" id="KW-1133">Transmembrane helix</keyword>
<dbReference type="EMBL" id="GECU01032884">
    <property type="protein sequence ID" value="JAS74822.1"/>
    <property type="molecule type" value="Transcribed_RNA"/>
</dbReference>
<dbReference type="InterPro" id="IPR042465">
    <property type="entry name" value="XXLT1"/>
</dbReference>
<sequence length="364" mass="41800">MSYKILLNLILLVSFLVIFYVVQTNKEQTDAFRNQQEFTDNLEAGFSTSVIKSNFSEVTKLPSVSVVDKYFNIWCIFTKVKSRSSSLRYKFETLIKSIFESSSIKLSFHIITDSKSQYFAEKIFDDINSSSTTPIEFKVQYHDVKNITSQLSGLTTTMLPYFSSQPGAYYSDALFFISLGLHRVAPAIQTRAVLLDVDTKLVDDIALLFQEFNRFGERAVLGIAPELSPVYQHILYSYRNRHKHTPLGSPLSLGGFPGVNSGVLLLHLDRLRASAEYNHLLTPQAVRRLANKYSFKGHLGDQDWYTLVGMDRPHLLHLLPCGWNRQLCDWWRDHGYRDVFDSFAYCSQRTRLYHGNCNTPIPRD</sequence>
<dbReference type="AlphaFoldDB" id="A0A1B6IF25"/>
<proteinExistence type="predicted"/>
<evidence type="ECO:0008006" key="4">
    <source>
        <dbReference type="Google" id="ProtNLM"/>
    </source>
</evidence>
<dbReference type="GO" id="GO:0140560">
    <property type="term" value="F:xylosyl alpha-1,3-xylosyltransferase activity"/>
    <property type="evidence" value="ECO:0007669"/>
    <property type="project" value="TreeGrafter"/>
</dbReference>
<reference evidence="3" key="1">
    <citation type="submission" date="2015-11" db="EMBL/GenBank/DDBJ databases">
        <title>De novo transcriptome assembly of four potential Pierce s Disease insect vectors from Arizona vineyards.</title>
        <authorList>
            <person name="Tassone E.E."/>
        </authorList>
    </citation>
    <scope>NUCLEOTIDE SEQUENCE</scope>
</reference>
<dbReference type="Gene3D" id="3.90.550.10">
    <property type="entry name" value="Spore Coat Polysaccharide Biosynthesis Protein SpsA, Chain A"/>
    <property type="match status" value="1"/>
</dbReference>
<dbReference type="SUPFAM" id="SSF53448">
    <property type="entry name" value="Nucleotide-diphospho-sugar transferases"/>
    <property type="match status" value="1"/>
</dbReference>
<gene>
    <name evidence="2" type="ORF">g.30535</name>
    <name evidence="3" type="ORF">g.30536</name>
</gene>
<dbReference type="InterPro" id="IPR029044">
    <property type="entry name" value="Nucleotide-diphossugar_trans"/>
</dbReference>
<dbReference type="GO" id="GO:0016266">
    <property type="term" value="P:protein O-linked glycosylation via N-acetyl-galactosamine"/>
    <property type="evidence" value="ECO:0007669"/>
    <property type="project" value="TreeGrafter"/>
</dbReference>
<dbReference type="PANTHER" id="PTHR46612:SF1">
    <property type="entry name" value="XYLOSIDE XYLOSYLTRANSFERASE 1"/>
    <property type="match status" value="1"/>
</dbReference>
<evidence type="ECO:0000313" key="3">
    <source>
        <dbReference type="EMBL" id="JAS85492.1"/>
    </source>
</evidence>
<feature type="transmembrane region" description="Helical" evidence="1">
    <location>
        <begin position="5"/>
        <end position="22"/>
    </location>
</feature>
<keyword evidence="1" id="KW-0472">Membrane</keyword>
<keyword evidence="1" id="KW-0812">Transmembrane</keyword>
<dbReference type="GO" id="GO:0005789">
    <property type="term" value="C:endoplasmic reticulum membrane"/>
    <property type="evidence" value="ECO:0007669"/>
    <property type="project" value="TreeGrafter"/>
</dbReference>
<name>A0A1B6IF25_9HEMI</name>
<evidence type="ECO:0000313" key="2">
    <source>
        <dbReference type="EMBL" id="JAS74822.1"/>
    </source>
</evidence>
<dbReference type="PANTHER" id="PTHR46612">
    <property type="entry name" value="XYLOSIDE XYLOSYLTRANSFERASE 1"/>
    <property type="match status" value="1"/>
</dbReference>
<accession>A0A1B6IF25</accession>
<organism evidence="3">
    <name type="scientific">Homalodisca liturata</name>
    <dbReference type="NCBI Taxonomy" id="320908"/>
    <lineage>
        <taxon>Eukaryota</taxon>
        <taxon>Metazoa</taxon>
        <taxon>Ecdysozoa</taxon>
        <taxon>Arthropoda</taxon>
        <taxon>Hexapoda</taxon>
        <taxon>Insecta</taxon>
        <taxon>Pterygota</taxon>
        <taxon>Neoptera</taxon>
        <taxon>Paraneoptera</taxon>
        <taxon>Hemiptera</taxon>
        <taxon>Auchenorrhyncha</taxon>
        <taxon>Membracoidea</taxon>
        <taxon>Cicadellidae</taxon>
        <taxon>Cicadellinae</taxon>
        <taxon>Proconiini</taxon>
        <taxon>Homalodisca</taxon>
    </lineage>
</organism>
<dbReference type="EMBL" id="GECU01022214">
    <property type="protein sequence ID" value="JAS85492.1"/>
    <property type="molecule type" value="Transcribed_RNA"/>
</dbReference>
<evidence type="ECO:0000256" key="1">
    <source>
        <dbReference type="SAM" id="Phobius"/>
    </source>
</evidence>